<dbReference type="SMART" id="SM00387">
    <property type="entry name" value="HATPase_c"/>
    <property type="match status" value="1"/>
</dbReference>
<dbReference type="PANTHER" id="PTHR24421:SF37">
    <property type="entry name" value="SENSOR HISTIDINE KINASE NARS"/>
    <property type="match status" value="1"/>
</dbReference>
<evidence type="ECO:0000256" key="3">
    <source>
        <dbReference type="ARBA" id="ARBA00004496"/>
    </source>
</evidence>
<evidence type="ECO:0000256" key="7">
    <source>
        <dbReference type="ARBA" id="ARBA00022475"/>
    </source>
</evidence>
<dbReference type="Gene3D" id="1.20.5.1930">
    <property type="match status" value="1"/>
</dbReference>
<dbReference type="Pfam" id="PF07730">
    <property type="entry name" value="HisKA_3"/>
    <property type="match status" value="1"/>
</dbReference>
<keyword evidence="16" id="KW-0902">Two-component regulatory system</keyword>
<comment type="catalytic activity">
    <reaction evidence="1">
        <text>ATP + protein L-histidine = ADP + protein N-phospho-L-histidine.</text>
        <dbReference type="EC" id="2.7.13.3"/>
    </reaction>
</comment>
<dbReference type="GO" id="GO:0051539">
    <property type="term" value="F:4 iron, 4 sulfur cluster binding"/>
    <property type="evidence" value="ECO:0007669"/>
    <property type="project" value="UniProtKB-KW"/>
</dbReference>
<keyword evidence="17" id="KW-0411">Iron-sulfur</keyword>
<dbReference type="AlphaFoldDB" id="E1YGD4"/>
<dbReference type="SUPFAM" id="SSF55785">
    <property type="entry name" value="PYP-like sensor domain (PAS domain)"/>
    <property type="match status" value="1"/>
</dbReference>
<evidence type="ECO:0000256" key="14">
    <source>
        <dbReference type="ARBA" id="ARBA00022989"/>
    </source>
</evidence>
<keyword evidence="12" id="KW-0479">Metal-binding</keyword>
<feature type="coiled-coil region" evidence="21">
    <location>
        <begin position="43"/>
        <end position="70"/>
    </location>
</feature>
<keyword evidence="10" id="KW-0808">Transferase</keyword>
<evidence type="ECO:0000259" key="22">
    <source>
        <dbReference type="PROSITE" id="PS50109"/>
    </source>
</evidence>
<dbReference type="GO" id="GO:0000155">
    <property type="term" value="F:phosphorelay sensor kinase activity"/>
    <property type="evidence" value="ECO:0007669"/>
    <property type="project" value="InterPro"/>
</dbReference>
<dbReference type="Pfam" id="PF13426">
    <property type="entry name" value="PAS_9"/>
    <property type="match status" value="1"/>
</dbReference>
<keyword evidence="18" id="KW-0472">Membrane</keyword>
<evidence type="ECO:0000256" key="4">
    <source>
        <dbReference type="ARBA" id="ARBA00004651"/>
    </source>
</evidence>
<dbReference type="Gene3D" id="3.30.565.10">
    <property type="entry name" value="Histidine kinase-like ATPase, C-terminal domain"/>
    <property type="match status" value="1"/>
</dbReference>
<evidence type="ECO:0000256" key="17">
    <source>
        <dbReference type="ARBA" id="ARBA00023014"/>
    </source>
</evidence>
<keyword evidence="7" id="KW-1003">Cell membrane</keyword>
<evidence type="ECO:0000256" key="2">
    <source>
        <dbReference type="ARBA" id="ARBA00001966"/>
    </source>
</evidence>
<evidence type="ECO:0000256" key="8">
    <source>
        <dbReference type="ARBA" id="ARBA00022485"/>
    </source>
</evidence>
<dbReference type="CDD" id="cd00130">
    <property type="entry name" value="PAS"/>
    <property type="match status" value="1"/>
</dbReference>
<accession>E1YGD4</accession>
<feature type="domain" description="Histidine kinase" evidence="22">
    <location>
        <begin position="321"/>
        <end position="413"/>
    </location>
</feature>
<protein>
    <recommendedName>
        <fullName evidence="6">Oxygen sensor histidine kinase NreB</fullName>
        <ecNumber evidence="5">2.7.13.3</ecNumber>
    </recommendedName>
    <alternativeName>
        <fullName evidence="20">Nitrogen regulation protein B</fullName>
    </alternativeName>
</protein>
<dbReference type="InterPro" id="IPR003594">
    <property type="entry name" value="HATPase_dom"/>
</dbReference>
<evidence type="ECO:0000256" key="6">
    <source>
        <dbReference type="ARBA" id="ARBA00017322"/>
    </source>
</evidence>
<dbReference type="SUPFAM" id="SSF55874">
    <property type="entry name" value="ATPase domain of HSP90 chaperone/DNA topoisomerase II/histidine kinase"/>
    <property type="match status" value="1"/>
</dbReference>
<dbReference type="EC" id="2.7.13.3" evidence="5"/>
<evidence type="ECO:0000256" key="16">
    <source>
        <dbReference type="ARBA" id="ARBA00023012"/>
    </source>
</evidence>
<dbReference type="InterPro" id="IPR000014">
    <property type="entry name" value="PAS"/>
</dbReference>
<dbReference type="InterPro" id="IPR036890">
    <property type="entry name" value="HATPase_C_sf"/>
</dbReference>
<dbReference type="PROSITE" id="PS50109">
    <property type="entry name" value="HIS_KIN"/>
    <property type="match status" value="1"/>
</dbReference>
<keyword evidence="8" id="KW-0004">4Fe-4S</keyword>
<dbReference type="GO" id="GO:0005886">
    <property type="term" value="C:plasma membrane"/>
    <property type="evidence" value="ECO:0007669"/>
    <property type="project" value="UniProtKB-SubCell"/>
</dbReference>
<dbReference type="InterPro" id="IPR050482">
    <property type="entry name" value="Sensor_HK_TwoCompSys"/>
</dbReference>
<evidence type="ECO:0000256" key="5">
    <source>
        <dbReference type="ARBA" id="ARBA00012438"/>
    </source>
</evidence>
<sequence>MKNNEYESEKTSIRMRAEAAYDQKNKSLINDSGKDTDSLIYELQVHQIELEMQNEELKKTQVELDKTLDKYFELYDLAPAGYLTMNAKGLIVQANLTIAALLELSKKLLVRVLFSQFVLPDSQDQYYLLLNKVINTGKEQTGELHMKNNGPGFFANLFMVPVLDDDQAVSEIRVVVTDITNIKNAQYKQNKSEDHIRYLNHQLLKAQENERQAISSHLHENVAQDLAAIKMGFENLLNEKNESLPDAQHEAESLFALLNRCIGAVRDLSYELWPPLLDQLGLVQAIRKQCAIFSEKTGLPMSFSSYGMEYIKLDRNIRISLFRIVQEGLHNIRQHALAKNVEVELICSGLAILLNIFDNGIGFDTVDEQSREAAFGIGLQYMKERAASIGGDMRIISKPGAGCKITVEIPLKLNSERL</sequence>
<comment type="function">
    <text evidence="19">Member of the two-component regulatory system NreB/NreC involved in the control of dissimilatory nitrate/nitrite reduction in response to oxygen. NreB functions as a direct oxygen sensor histidine kinase which is autophosphorylated, in the absence of oxygen, probably at the conserved histidine residue, and transfers its phosphate group probably to a conserved aspartate residue of NreC. NreB/NreC activates the expression of the nitrate (narGHJI) and nitrite (nir) reductase operons, as well as the putative nitrate transporter gene narT.</text>
</comment>
<dbReference type="PANTHER" id="PTHR24421">
    <property type="entry name" value="NITRATE/NITRITE SENSOR PROTEIN NARX-RELATED"/>
    <property type="match status" value="1"/>
</dbReference>
<evidence type="ECO:0000256" key="18">
    <source>
        <dbReference type="ARBA" id="ARBA00023136"/>
    </source>
</evidence>
<evidence type="ECO:0000256" key="20">
    <source>
        <dbReference type="ARBA" id="ARBA00030800"/>
    </source>
</evidence>
<dbReference type="GO" id="GO:0046872">
    <property type="term" value="F:metal ion binding"/>
    <property type="evidence" value="ECO:0007669"/>
    <property type="project" value="UniProtKB-KW"/>
</dbReference>
<dbReference type="InterPro" id="IPR035965">
    <property type="entry name" value="PAS-like_dom_sf"/>
</dbReference>
<dbReference type="InterPro" id="IPR011712">
    <property type="entry name" value="Sig_transdc_His_kin_sub3_dim/P"/>
</dbReference>
<evidence type="ECO:0000313" key="23">
    <source>
        <dbReference type="EMBL" id="CBX29628.1"/>
    </source>
</evidence>
<keyword evidence="21" id="KW-0175">Coiled coil</keyword>
<name>E1YGD4_9BACT</name>
<evidence type="ECO:0000256" key="19">
    <source>
        <dbReference type="ARBA" id="ARBA00024827"/>
    </source>
</evidence>
<evidence type="ECO:0000256" key="12">
    <source>
        <dbReference type="ARBA" id="ARBA00022723"/>
    </source>
</evidence>
<gene>
    <name evidence="23" type="ORF">N47_J06090</name>
</gene>
<keyword evidence="11" id="KW-0812">Transmembrane</keyword>
<dbReference type="InterPro" id="IPR005467">
    <property type="entry name" value="His_kinase_dom"/>
</dbReference>
<dbReference type="CDD" id="cd16917">
    <property type="entry name" value="HATPase_UhpB-NarQ-NarX-like"/>
    <property type="match status" value="1"/>
</dbReference>
<dbReference type="GO" id="GO:0005737">
    <property type="term" value="C:cytoplasm"/>
    <property type="evidence" value="ECO:0007669"/>
    <property type="project" value="UniProtKB-SubCell"/>
</dbReference>
<comment type="subcellular location">
    <subcellularLocation>
        <location evidence="4">Cell membrane</location>
        <topology evidence="4">Multi-pass membrane protein</topology>
    </subcellularLocation>
    <subcellularLocation>
        <location evidence="3">Cytoplasm</location>
    </subcellularLocation>
</comment>
<dbReference type="GO" id="GO:0046983">
    <property type="term" value="F:protein dimerization activity"/>
    <property type="evidence" value="ECO:0007669"/>
    <property type="project" value="InterPro"/>
</dbReference>
<evidence type="ECO:0000256" key="9">
    <source>
        <dbReference type="ARBA" id="ARBA00022490"/>
    </source>
</evidence>
<organism evidence="23">
    <name type="scientific">uncultured Desulfobacterium sp</name>
    <dbReference type="NCBI Taxonomy" id="201089"/>
    <lineage>
        <taxon>Bacteria</taxon>
        <taxon>Pseudomonadati</taxon>
        <taxon>Thermodesulfobacteriota</taxon>
        <taxon>Desulfobacteria</taxon>
        <taxon>Desulfobacterales</taxon>
        <taxon>Desulfobacteriaceae</taxon>
        <taxon>Desulfobacterium</taxon>
        <taxon>environmental samples</taxon>
    </lineage>
</organism>
<dbReference type="PRINTS" id="PR00344">
    <property type="entry name" value="BCTRLSENSOR"/>
</dbReference>
<keyword evidence="14" id="KW-1133">Transmembrane helix</keyword>
<dbReference type="Pfam" id="PF02518">
    <property type="entry name" value="HATPase_c"/>
    <property type="match status" value="1"/>
</dbReference>
<dbReference type="Gene3D" id="3.30.450.20">
    <property type="entry name" value="PAS domain"/>
    <property type="match status" value="1"/>
</dbReference>
<evidence type="ECO:0000256" key="15">
    <source>
        <dbReference type="ARBA" id="ARBA00023004"/>
    </source>
</evidence>
<keyword evidence="13" id="KW-0418">Kinase</keyword>
<evidence type="ECO:0000256" key="1">
    <source>
        <dbReference type="ARBA" id="ARBA00000085"/>
    </source>
</evidence>
<reference evidence="23" key="1">
    <citation type="journal article" date="2011" name="Environ. Microbiol.">
        <title>Genomic insights into the metabolic potential of the polycyclic aromatic hydrocarbon degrading sulfate-reducing Deltaproteobacterium N47.</title>
        <authorList>
            <person name="Bergmann F."/>
            <person name="Selesi D."/>
            <person name="Weinmaier T."/>
            <person name="Tischler P."/>
            <person name="Rattei T."/>
            <person name="Meckenstock R.U."/>
        </authorList>
    </citation>
    <scope>NUCLEOTIDE SEQUENCE</scope>
</reference>
<keyword evidence="15" id="KW-0408">Iron</keyword>
<keyword evidence="9" id="KW-0963">Cytoplasm</keyword>
<comment type="cofactor">
    <cofactor evidence="2">
        <name>[4Fe-4S] cluster</name>
        <dbReference type="ChEBI" id="CHEBI:49883"/>
    </cofactor>
</comment>
<evidence type="ECO:0000256" key="21">
    <source>
        <dbReference type="SAM" id="Coils"/>
    </source>
</evidence>
<evidence type="ECO:0000256" key="10">
    <source>
        <dbReference type="ARBA" id="ARBA00022679"/>
    </source>
</evidence>
<dbReference type="EMBL" id="FR695872">
    <property type="protein sequence ID" value="CBX29628.1"/>
    <property type="molecule type" value="Genomic_DNA"/>
</dbReference>
<evidence type="ECO:0000256" key="11">
    <source>
        <dbReference type="ARBA" id="ARBA00022692"/>
    </source>
</evidence>
<proteinExistence type="predicted"/>
<dbReference type="InterPro" id="IPR004358">
    <property type="entry name" value="Sig_transdc_His_kin-like_C"/>
</dbReference>
<evidence type="ECO:0000256" key="13">
    <source>
        <dbReference type="ARBA" id="ARBA00022777"/>
    </source>
</evidence>